<dbReference type="Proteomes" id="UP001291926">
    <property type="component" value="Unassembled WGS sequence"/>
</dbReference>
<feature type="binding site" evidence="6">
    <location>
        <position position="153"/>
    </location>
    <ligand>
        <name>ATP</name>
        <dbReference type="ChEBI" id="CHEBI:30616"/>
    </ligand>
</feature>
<gene>
    <name evidence="10" type="ORF">RD792_015971</name>
</gene>
<keyword evidence="5 6" id="KW-0067">ATP-binding</keyword>
<dbReference type="PANTHER" id="PTHR24056">
    <property type="entry name" value="CELL DIVISION PROTEIN KINASE"/>
    <property type="match status" value="1"/>
</dbReference>
<evidence type="ECO:0000256" key="5">
    <source>
        <dbReference type="ARBA" id="ARBA00022840"/>
    </source>
</evidence>
<feature type="domain" description="Protein kinase" evidence="9">
    <location>
        <begin position="124"/>
        <end position="408"/>
    </location>
</feature>
<dbReference type="PROSITE" id="PS50011">
    <property type="entry name" value="PROTEIN_KINASE_DOM"/>
    <property type="match status" value="1"/>
</dbReference>
<dbReference type="Gene3D" id="1.10.510.10">
    <property type="entry name" value="Transferase(Phosphotransferase) domain 1"/>
    <property type="match status" value="1"/>
</dbReference>
<name>A0ABR0CJX9_9LAMI</name>
<dbReference type="InterPro" id="IPR008271">
    <property type="entry name" value="Ser/Thr_kinase_AS"/>
</dbReference>
<reference evidence="10 11" key="1">
    <citation type="journal article" date="2023" name="bioRxiv">
        <title>Genome report: Whole genome sequence and annotation of Penstemon davidsonii.</title>
        <authorList>
            <person name="Ostevik K.L."/>
            <person name="Alabady M."/>
            <person name="Zhang M."/>
            <person name="Rausher M.D."/>
        </authorList>
    </citation>
    <scope>NUCLEOTIDE SEQUENCE [LARGE SCALE GENOMIC DNA]</scope>
    <source>
        <strain evidence="10">DNT005</strain>
        <tissue evidence="10">Whole leaf</tissue>
    </source>
</reference>
<evidence type="ECO:0000259" key="9">
    <source>
        <dbReference type="PROSITE" id="PS50011"/>
    </source>
</evidence>
<dbReference type="InterPro" id="IPR017441">
    <property type="entry name" value="Protein_kinase_ATP_BS"/>
</dbReference>
<evidence type="ECO:0000256" key="6">
    <source>
        <dbReference type="PROSITE-ProRule" id="PRU10141"/>
    </source>
</evidence>
<dbReference type="PROSITE" id="PS00107">
    <property type="entry name" value="PROTEIN_KINASE_ATP"/>
    <property type="match status" value="1"/>
</dbReference>
<keyword evidence="3 6" id="KW-0547">Nucleotide-binding</keyword>
<sequence length="696" mass="77959">MVEVDNGGNDAIVTIISTENNEKSVREEGDKKDVVFEGGMQPQICRVLSVRNGVDGSQVVAGWPSWLTAVAGEAIKGWIPRSGESFEKLEKIPEIYPFTGRVSVEVVQYEPLLSFSRDDVVMFLKEFADIGQGTYSSVYRARDLETKKIVALKKVRFMNMDPESVQFMAREILILRRLDHPNVMKLEGLVTSRVSGNFYLVFEYMEHDLAGLSASPTVKLTEPQIKCYMQQLFRGLEHCHNRGVLHRDIKGSNLLIDNNGNLKIGDFGLATFFRANQKQPLTSRVVTLWYRPPELLLGATNYGVAVDMWSSGCILAELFAGKPIMPGRTEVEQLHKIFKLCGSPADEYWKKSKLPHATIFKPQQPYRRCVAETFKNFPPSALSLLESLLAFEPECRGSATSALQSEFFTTKPLPCDPSSLPKYPPSKEFDAKIREEEARKQRVTGGKGGGHESSKKGSKASKAVPAPDANAELQSSIQVHLSSEANTIYMYMYAMLWRAYPINFAGMKKRKGHSNPKSNSENGFPIEASRGYSGHGMQTRNSLNVVDEGVAHLNSHMACNSSGYRELKTQRSFKPQSTLAHLSRFSNSVAARGSSQLDFSRENSSNIIYNQLNDSESSHMNNEQMPQKETRAGYALKKTRMHYSGPLFPPSKSVEEMLKEHEKRIQIAVRKARADKNKPSKVDDYAYNGQTDSLIF</sequence>
<dbReference type="SUPFAM" id="SSF56112">
    <property type="entry name" value="Protein kinase-like (PK-like)"/>
    <property type="match status" value="1"/>
</dbReference>
<evidence type="ECO:0000313" key="10">
    <source>
        <dbReference type="EMBL" id="KAK4476811.1"/>
    </source>
</evidence>
<feature type="coiled-coil region" evidence="7">
    <location>
        <begin position="651"/>
        <end position="678"/>
    </location>
</feature>
<dbReference type="InterPro" id="IPR000719">
    <property type="entry name" value="Prot_kinase_dom"/>
</dbReference>
<evidence type="ECO:0000256" key="8">
    <source>
        <dbReference type="SAM" id="MobiDB-lite"/>
    </source>
</evidence>
<dbReference type="PANTHER" id="PTHR24056:SF397">
    <property type="entry name" value="OS11G0242500 PROTEIN"/>
    <property type="match status" value="1"/>
</dbReference>
<evidence type="ECO:0000256" key="4">
    <source>
        <dbReference type="ARBA" id="ARBA00022777"/>
    </source>
</evidence>
<comment type="caution">
    <text evidence="10">The sequence shown here is derived from an EMBL/GenBank/DDBJ whole genome shotgun (WGS) entry which is preliminary data.</text>
</comment>
<dbReference type="EMBL" id="JAYDYQ010002688">
    <property type="protein sequence ID" value="KAK4476811.1"/>
    <property type="molecule type" value="Genomic_DNA"/>
</dbReference>
<accession>A0ABR0CJX9</accession>
<feature type="region of interest" description="Disordered" evidence="8">
    <location>
        <begin position="438"/>
        <end position="469"/>
    </location>
</feature>
<dbReference type="InterPro" id="IPR011009">
    <property type="entry name" value="Kinase-like_dom_sf"/>
</dbReference>
<dbReference type="PROSITE" id="PS00108">
    <property type="entry name" value="PROTEIN_KINASE_ST"/>
    <property type="match status" value="1"/>
</dbReference>
<keyword evidence="2" id="KW-0808">Transferase</keyword>
<keyword evidence="11" id="KW-1185">Reference proteome</keyword>
<evidence type="ECO:0000256" key="7">
    <source>
        <dbReference type="SAM" id="Coils"/>
    </source>
</evidence>
<evidence type="ECO:0000256" key="2">
    <source>
        <dbReference type="ARBA" id="ARBA00022679"/>
    </source>
</evidence>
<evidence type="ECO:0000256" key="3">
    <source>
        <dbReference type="ARBA" id="ARBA00022741"/>
    </source>
</evidence>
<protein>
    <recommendedName>
        <fullName evidence="9">Protein kinase domain-containing protein</fullName>
    </recommendedName>
</protein>
<dbReference type="InterPro" id="IPR050108">
    <property type="entry name" value="CDK"/>
</dbReference>
<proteinExistence type="inferred from homology"/>
<organism evidence="10 11">
    <name type="scientific">Penstemon davidsonii</name>
    <dbReference type="NCBI Taxonomy" id="160366"/>
    <lineage>
        <taxon>Eukaryota</taxon>
        <taxon>Viridiplantae</taxon>
        <taxon>Streptophyta</taxon>
        <taxon>Embryophyta</taxon>
        <taxon>Tracheophyta</taxon>
        <taxon>Spermatophyta</taxon>
        <taxon>Magnoliopsida</taxon>
        <taxon>eudicotyledons</taxon>
        <taxon>Gunneridae</taxon>
        <taxon>Pentapetalae</taxon>
        <taxon>asterids</taxon>
        <taxon>lamiids</taxon>
        <taxon>Lamiales</taxon>
        <taxon>Plantaginaceae</taxon>
        <taxon>Cheloneae</taxon>
        <taxon>Penstemon</taxon>
    </lineage>
</organism>
<keyword evidence="4" id="KW-0418">Kinase</keyword>
<dbReference type="SMART" id="SM00220">
    <property type="entry name" value="S_TKc"/>
    <property type="match status" value="1"/>
</dbReference>
<dbReference type="Pfam" id="PF00069">
    <property type="entry name" value="Pkinase"/>
    <property type="match status" value="1"/>
</dbReference>
<evidence type="ECO:0000256" key="1">
    <source>
        <dbReference type="ARBA" id="ARBA00006485"/>
    </source>
</evidence>
<keyword evidence="7" id="KW-0175">Coiled coil</keyword>
<evidence type="ECO:0000313" key="11">
    <source>
        <dbReference type="Proteomes" id="UP001291926"/>
    </source>
</evidence>
<dbReference type="CDD" id="cd07840">
    <property type="entry name" value="STKc_CDK9_like"/>
    <property type="match status" value="1"/>
</dbReference>
<dbReference type="Gene3D" id="3.30.200.20">
    <property type="entry name" value="Phosphorylase Kinase, domain 1"/>
    <property type="match status" value="1"/>
</dbReference>
<comment type="similarity">
    <text evidence="1">Belongs to the protein kinase superfamily. CMGC Ser/Thr protein kinase family. CDC2/CDKX subfamily.</text>
</comment>